<dbReference type="Proteomes" id="UP000275408">
    <property type="component" value="Unassembled WGS sequence"/>
</dbReference>
<feature type="compositionally biased region" description="Basic and acidic residues" evidence="1">
    <location>
        <begin position="381"/>
        <end position="395"/>
    </location>
</feature>
<feature type="compositionally biased region" description="Basic and acidic residues" evidence="1">
    <location>
        <begin position="515"/>
        <end position="537"/>
    </location>
</feature>
<organism evidence="2 3">
    <name type="scientific">Pocillopora damicornis</name>
    <name type="common">Cauliflower coral</name>
    <name type="synonym">Millepora damicornis</name>
    <dbReference type="NCBI Taxonomy" id="46731"/>
    <lineage>
        <taxon>Eukaryota</taxon>
        <taxon>Metazoa</taxon>
        <taxon>Cnidaria</taxon>
        <taxon>Anthozoa</taxon>
        <taxon>Hexacorallia</taxon>
        <taxon>Scleractinia</taxon>
        <taxon>Astrocoeniina</taxon>
        <taxon>Pocilloporidae</taxon>
        <taxon>Pocillopora</taxon>
    </lineage>
</organism>
<dbReference type="AlphaFoldDB" id="A0A3M6U6N9"/>
<feature type="compositionally biased region" description="Polar residues" evidence="1">
    <location>
        <begin position="473"/>
        <end position="514"/>
    </location>
</feature>
<reference evidence="2 3" key="1">
    <citation type="journal article" date="2018" name="Sci. Rep.">
        <title>Comparative analysis of the Pocillopora damicornis genome highlights role of immune system in coral evolution.</title>
        <authorList>
            <person name="Cunning R."/>
            <person name="Bay R.A."/>
            <person name="Gillette P."/>
            <person name="Baker A.C."/>
            <person name="Traylor-Knowles N."/>
        </authorList>
    </citation>
    <scope>NUCLEOTIDE SEQUENCE [LARGE SCALE GENOMIC DNA]</scope>
    <source>
        <strain evidence="2">RSMAS</strain>
        <tissue evidence="2">Whole animal</tissue>
    </source>
</reference>
<feature type="compositionally biased region" description="Basic and acidic residues" evidence="1">
    <location>
        <begin position="430"/>
        <end position="441"/>
    </location>
</feature>
<name>A0A3M6U6N9_POCDA</name>
<sequence length="600" mass="67271">FVALMVYLRRQPLNTLCFAELSQSSVNVLRLRRLPALSLPKSCSRKRLLHTSRFVRTTQFAFGARHKSCRISSGRIAKALRSSLTGQRKHRVSSRADVNSTDRPLLNLKQIVTPRAGQNDLISGGPFVDNLFEKSLALRVTDEMTMTIFQPFIVPETTSSPIKRAFTSSCRHDSDLGDVAHPLTRSIGKSSVVSSFDLTYSLDEETRAQSQVTVAAQQRAEAAYRRQRMAQEREQTAVLRAEMEVERARMLKEMTGGSRRPSYCLELENLKEEAPDDVRKNLEECLKDYSIIEERNARNSLPNEYPKSAFIMRSESRDETDADQNTRHQAQESDENGNLERRNSTEESSNKELRLTVEKQPSLQTGKDDLPQAFLSSVNIKENEQTRGYSGDEKPRRRSGVDQILALRGNNEKTMEETSQEINGSHKLKRSEEVSAVHDSDTSQDQTFGKRVDDFRDVTAITKDDSAAMSGENLTVQDDTTKITSPDGSVPTEQIPNDVNYASSGTHSVAVTENWNKEHTSIETKDTSDEGEHHQQEESENAANGTEQSQTMIKASTGLDPEKMESSHADIASENGDGKVATENDKNEQFDQLRETTLEG</sequence>
<comment type="caution">
    <text evidence="2">The sequence shown here is derived from an EMBL/GenBank/DDBJ whole genome shotgun (WGS) entry which is preliminary data.</text>
</comment>
<dbReference type="EMBL" id="RCHS01002157">
    <property type="protein sequence ID" value="RMX49194.1"/>
    <property type="molecule type" value="Genomic_DNA"/>
</dbReference>
<proteinExistence type="predicted"/>
<feature type="non-terminal residue" evidence="2">
    <location>
        <position position="1"/>
    </location>
</feature>
<feature type="compositionally biased region" description="Polar residues" evidence="1">
    <location>
        <begin position="541"/>
        <end position="554"/>
    </location>
</feature>
<feature type="region of interest" description="Disordered" evidence="1">
    <location>
        <begin position="473"/>
        <end position="600"/>
    </location>
</feature>
<evidence type="ECO:0000313" key="2">
    <source>
        <dbReference type="EMBL" id="RMX49194.1"/>
    </source>
</evidence>
<accession>A0A3M6U6N9</accession>
<feature type="region of interest" description="Disordered" evidence="1">
    <location>
        <begin position="315"/>
        <end position="447"/>
    </location>
</feature>
<dbReference type="OrthoDB" id="5982328at2759"/>
<gene>
    <name evidence="2" type="ORF">pdam_00005867</name>
</gene>
<keyword evidence="3" id="KW-1185">Reference proteome</keyword>
<evidence type="ECO:0000256" key="1">
    <source>
        <dbReference type="SAM" id="MobiDB-lite"/>
    </source>
</evidence>
<evidence type="ECO:0000313" key="3">
    <source>
        <dbReference type="Proteomes" id="UP000275408"/>
    </source>
</evidence>
<feature type="compositionally biased region" description="Basic and acidic residues" evidence="1">
    <location>
        <begin position="576"/>
        <end position="600"/>
    </location>
</feature>
<protein>
    <submittedName>
        <fullName evidence="2">Uncharacterized protein</fullName>
    </submittedName>
</protein>
<feature type="compositionally biased region" description="Basic and acidic residues" evidence="1">
    <location>
        <begin position="338"/>
        <end position="357"/>
    </location>
</feature>
<feature type="compositionally biased region" description="Basic and acidic residues" evidence="1">
    <location>
        <begin position="315"/>
        <end position="331"/>
    </location>
</feature>